<keyword evidence="2" id="KW-1185">Reference proteome</keyword>
<dbReference type="EMBL" id="JAAPAO010000074">
    <property type="protein sequence ID" value="KAF4673857.1"/>
    <property type="molecule type" value="Genomic_DNA"/>
</dbReference>
<accession>A0A7J6MR95</accession>
<organism evidence="1 2">
    <name type="scientific">Perkinsus chesapeaki</name>
    <name type="common">Clam parasite</name>
    <name type="synonym">Perkinsus andrewsi</name>
    <dbReference type="NCBI Taxonomy" id="330153"/>
    <lineage>
        <taxon>Eukaryota</taxon>
        <taxon>Sar</taxon>
        <taxon>Alveolata</taxon>
        <taxon>Perkinsozoa</taxon>
        <taxon>Perkinsea</taxon>
        <taxon>Perkinsida</taxon>
        <taxon>Perkinsidae</taxon>
        <taxon>Perkinsus</taxon>
    </lineage>
</organism>
<protein>
    <submittedName>
        <fullName evidence="1">Uncharacterized protein</fullName>
    </submittedName>
</protein>
<reference evidence="1 2" key="1">
    <citation type="submission" date="2020-04" db="EMBL/GenBank/DDBJ databases">
        <title>Perkinsus chesapeaki whole genome sequence.</title>
        <authorList>
            <person name="Bogema D.R."/>
        </authorList>
    </citation>
    <scope>NUCLEOTIDE SEQUENCE [LARGE SCALE GENOMIC DNA]</scope>
    <source>
        <strain evidence="1">ATCC PRA-425</strain>
    </source>
</reference>
<gene>
    <name evidence="1" type="ORF">FOL47_010005</name>
</gene>
<sequence>MDQPKWEIHFEPHKPNRVRVVGDKGVIEGRVAEGYPYTITWGNEEGQGNAMLVQVPSDDPEPVHEHVILAEYQPREGQAERFSLFHLRNKHVHTKEKFWTGKRFAGWLEDVKKHRLEPIDASDWGSVSARAEDTEEAHNIDKHIESSVWTSAENRQKPKDKVMYILMMHWNTYYKLTELGARSWHARVVRVVLLHRTGTIATHRSRRHCQVNNGRRAAVIAKDNFSCYLGNTMKLSITLISVLPGLNFAAPLDEESHYCFDNGDVLRCLSLDRFGVAFLTEDTLADNAKLNCKSWGPLTPSHGTYHGLGVEPFTLKSIRGHVEMQIAGELSPVLLRAVHPESPKSLNGLASVFVVDEPKCEIELSAFNPDRVWVNWTEEVTEGVVTPDYPFIATWSNKGEDGTALLFKLDAEPFVLAKHKATGRDAKRCLLTHR</sequence>
<evidence type="ECO:0000313" key="1">
    <source>
        <dbReference type="EMBL" id="KAF4673857.1"/>
    </source>
</evidence>
<name>A0A7J6MR95_PERCH</name>
<comment type="caution">
    <text evidence="1">The sequence shown here is derived from an EMBL/GenBank/DDBJ whole genome shotgun (WGS) entry which is preliminary data.</text>
</comment>
<dbReference type="AlphaFoldDB" id="A0A7J6MR95"/>
<proteinExistence type="predicted"/>
<dbReference type="Proteomes" id="UP000591131">
    <property type="component" value="Unassembled WGS sequence"/>
</dbReference>
<evidence type="ECO:0000313" key="2">
    <source>
        <dbReference type="Proteomes" id="UP000591131"/>
    </source>
</evidence>